<organism evidence="11 12">
    <name type="scientific">Mizuhopecten yessoensis</name>
    <name type="common">Japanese scallop</name>
    <name type="synonym">Patinopecten yessoensis</name>
    <dbReference type="NCBI Taxonomy" id="6573"/>
    <lineage>
        <taxon>Eukaryota</taxon>
        <taxon>Metazoa</taxon>
        <taxon>Spiralia</taxon>
        <taxon>Lophotrochozoa</taxon>
        <taxon>Mollusca</taxon>
        <taxon>Bivalvia</taxon>
        <taxon>Autobranchia</taxon>
        <taxon>Pteriomorphia</taxon>
        <taxon>Pectinida</taxon>
        <taxon>Pectinoidea</taxon>
        <taxon>Pectinidae</taxon>
        <taxon>Mizuhopecten</taxon>
    </lineage>
</organism>
<evidence type="ECO:0000256" key="5">
    <source>
        <dbReference type="ARBA" id="ARBA00022989"/>
    </source>
</evidence>
<keyword evidence="12" id="KW-1185">Reference proteome</keyword>
<dbReference type="EMBL" id="NEDP02076706">
    <property type="protein sequence ID" value="OWF35816.1"/>
    <property type="molecule type" value="Genomic_DNA"/>
</dbReference>
<feature type="transmembrane region" description="Helical" evidence="10">
    <location>
        <begin position="301"/>
        <end position="321"/>
    </location>
</feature>
<feature type="transmembrane region" description="Helical" evidence="10">
    <location>
        <begin position="387"/>
        <end position="413"/>
    </location>
</feature>
<gene>
    <name evidence="11" type="ORF">KP79_PYT13683</name>
</gene>
<keyword evidence="8" id="KW-0915">Sodium</keyword>
<evidence type="ECO:0000256" key="9">
    <source>
        <dbReference type="RuleBase" id="RU003732"/>
    </source>
</evidence>
<feature type="binding site" evidence="8">
    <location>
        <position position="123"/>
    </location>
    <ligand>
        <name>Na(+)</name>
        <dbReference type="ChEBI" id="CHEBI:29101"/>
        <label>1</label>
    </ligand>
</feature>
<dbReference type="InterPro" id="IPR000175">
    <property type="entry name" value="Na/ntran_symport"/>
</dbReference>
<keyword evidence="3 9" id="KW-0813">Transport</keyword>
<keyword evidence="6 10" id="KW-0472">Membrane</keyword>
<evidence type="ECO:0000256" key="10">
    <source>
        <dbReference type="SAM" id="Phobius"/>
    </source>
</evidence>
<dbReference type="Pfam" id="PF00209">
    <property type="entry name" value="SNF"/>
    <property type="match status" value="1"/>
</dbReference>
<evidence type="ECO:0000256" key="1">
    <source>
        <dbReference type="ARBA" id="ARBA00004141"/>
    </source>
</evidence>
<comment type="similarity">
    <text evidence="2 9">Belongs to the sodium:neurotransmitter symporter (SNF) (TC 2.A.22) family.</text>
</comment>
<feature type="transmembrane region" description="Helical" evidence="10">
    <location>
        <begin position="564"/>
        <end position="585"/>
    </location>
</feature>
<sequence length="712" mass="80161">MLCVHARVHHQYLLLFKSVVTGNYSLRGSHLRRTLRRRDTGMNFLVGLNRLQWMTMGDNGSMESGKMITKIEAVNPENDLQNAARHNWTELVVEEPKVMDRGNWGGKLEFILTCVGYAVGLGNVWRFPYLAYKNGGGAFLIPYWFMQIFVGMPLFYMELCFGQFASLGPLAIWKINPLFKGLGYCSVICSALIGLYYNVIIGYCIYYFFASMTDPLPWALGDDINSGSNITNLTMTTGGNTSNTSTVLLEKSESEKYFYGTVLNMSTGLEDIGGVQWQLALCLLAAWVIVLIVLSKGIQSLGKVVYFTATFPYLLLTALLIRGATLPGASDGIRYYLTPSWERLQDSTVWSDAATQVFYSLSACSGGLILMSSFNKFDNFCLRQVDALIVPCVDCLTSFFSGFVIFTVLGFMAKAKGVKIEDVATGGSGLAFVVYPEAIANMPAPTVWAVLFFFMLLVIGFSSQFSIMECVMSSFIDEYPHVLRKNWRNSFLFRMGVAAFFYLMALPMTTRGGLYLLELIDSAVSGFPLLFVGLLECIVINWIYGYSKFAKDIQMMMKRTPWSYWAYCWCGKTPLVLSVVIIFKAVQYEKITLLGYVYPAWGEMLWWLVTLFPILAIPGWFLFYYCKHGGWQVLKKLMTPLPDWGPADDANRDGIRYKKKSALKMEVLNRTSSLGYSSGNYNDAFKDDENLSLPGQNFKYSLPPDYEDATHM</sequence>
<feature type="transmembrane region" description="Helical" evidence="10">
    <location>
        <begin position="182"/>
        <end position="209"/>
    </location>
</feature>
<dbReference type="PANTHER" id="PTHR11616">
    <property type="entry name" value="SODIUM/CHLORIDE DEPENDENT TRANSPORTER"/>
    <property type="match status" value="1"/>
</dbReference>
<dbReference type="OrthoDB" id="6581954at2759"/>
<dbReference type="AlphaFoldDB" id="A0A210PHB8"/>
<dbReference type="GO" id="GO:0046872">
    <property type="term" value="F:metal ion binding"/>
    <property type="evidence" value="ECO:0007669"/>
    <property type="project" value="UniProtKB-KW"/>
</dbReference>
<feature type="transmembrane region" description="Helical" evidence="10">
    <location>
        <begin position="141"/>
        <end position="161"/>
    </location>
</feature>
<evidence type="ECO:0000256" key="4">
    <source>
        <dbReference type="ARBA" id="ARBA00022692"/>
    </source>
</evidence>
<dbReference type="InterPro" id="IPR037272">
    <property type="entry name" value="SNS_sf"/>
</dbReference>
<evidence type="ECO:0000256" key="2">
    <source>
        <dbReference type="ARBA" id="ARBA00006459"/>
    </source>
</evidence>
<feature type="transmembrane region" description="Helical" evidence="10">
    <location>
        <begin position="605"/>
        <end position="626"/>
    </location>
</feature>
<evidence type="ECO:0000256" key="7">
    <source>
        <dbReference type="ARBA" id="ARBA00023180"/>
    </source>
</evidence>
<feature type="transmembrane region" description="Helical" evidence="10">
    <location>
        <begin position="357"/>
        <end position="375"/>
    </location>
</feature>
<keyword evidence="9" id="KW-0769">Symport</keyword>
<feature type="binding site" evidence="8">
    <location>
        <position position="119"/>
    </location>
    <ligand>
        <name>Na(+)</name>
        <dbReference type="ChEBI" id="CHEBI:29101"/>
        <label>1</label>
    </ligand>
</feature>
<keyword evidence="4 9" id="KW-0812">Transmembrane</keyword>
<feature type="transmembrane region" description="Helical" evidence="10">
    <location>
        <begin position="447"/>
        <end position="471"/>
    </location>
</feature>
<evidence type="ECO:0000256" key="6">
    <source>
        <dbReference type="ARBA" id="ARBA00023136"/>
    </source>
</evidence>
<feature type="transmembrane region" description="Helical" evidence="10">
    <location>
        <begin position="491"/>
        <end position="510"/>
    </location>
</feature>
<evidence type="ECO:0000256" key="8">
    <source>
        <dbReference type="PIRSR" id="PIRSR600175-1"/>
    </source>
</evidence>
<dbReference type="PROSITE" id="PS50267">
    <property type="entry name" value="NA_NEUROTRAN_SYMP_3"/>
    <property type="match status" value="1"/>
</dbReference>
<keyword evidence="8" id="KW-0479">Metal-binding</keyword>
<comment type="subcellular location">
    <subcellularLocation>
        <location evidence="1">Membrane</location>
        <topology evidence="1">Multi-pass membrane protein</topology>
    </subcellularLocation>
</comment>
<dbReference type="PROSITE" id="PS00610">
    <property type="entry name" value="NA_NEUROTRAN_SYMP_1"/>
    <property type="match status" value="1"/>
</dbReference>
<dbReference type="SUPFAM" id="SSF161070">
    <property type="entry name" value="SNF-like"/>
    <property type="match status" value="1"/>
</dbReference>
<evidence type="ECO:0000256" key="3">
    <source>
        <dbReference type="ARBA" id="ARBA00022448"/>
    </source>
</evidence>
<feature type="binding site" evidence="8">
    <location>
        <position position="118"/>
    </location>
    <ligand>
        <name>Na(+)</name>
        <dbReference type="ChEBI" id="CHEBI:29101"/>
        <label>1</label>
    </ligand>
</feature>
<protein>
    <recommendedName>
        <fullName evidence="9">Transporter</fullName>
    </recommendedName>
</protein>
<name>A0A210PHB8_MIZYE</name>
<keyword evidence="7" id="KW-0325">Glycoprotein</keyword>
<proteinExistence type="inferred from homology"/>
<feature type="transmembrane region" description="Helical" evidence="10">
    <location>
        <begin position="275"/>
        <end position="294"/>
    </location>
</feature>
<dbReference type="Proteomes" id="UP000242188">
    <property type="component" value="Unassembled WGS sequence"/>
</dbReference>
<feature type="binding site" evidence="8">
    <location>
        <position position="463"/>
    </location>
    <ligand>
        <name>Na(+)</name>
        <dbReference type="ChEBI" id="CHEBI:29101"/>
        <label>1</label>
    </ligand>
</feature>
<dbReference type="PRINTS" id="PR00176">
    <property type="entry name" value="NANEUSMPORT"/>
</dbReference>
<feature type="binding site" evidence="8">
    <location>
        <position position="360"/>
    </location>
    <ligand>
        <name>Na(+)</name>
        <dbReference type="ChEBI" id="CHEBI:29101"/>
        <label>1</label>
    </ligand>
</feature>
<evidence type="ECO:0000313" key="12">
    <source>
        <dbReference type="Proteomes" id="UP000242188"/>
    </source>
</evidence>
<reference evidence="11 12" key="1">
    <citation type="journal article" date="2017" name="Nat. Ecol. Evol.">
        <title>Scallop genome provides insights into evolution of bilaterian karyotype and development.</title>
        <authorList>
            <person name="Wang S."/>
            <person name="Zhang J."/>
            <person name="Jiao W."/>
            <person name="Li J."/>
            <person name="Xun X."/>
            <person name="Sun Y."/>
            <person name="Guo X."/>
            <person name="Huan P."/>
            <person name="Dong B."/>
            <person name="Zhang L."/>
            <person name="Hu X."/>
            <person name="Sun X."/>
            <person name="Wang J."/>
            <person name="Zhao C."/>
            <person name="Wang Y."/>
            <person name="Wang D."/>
            <person name="Huang X."/>
            <person name="Wang R."/>
            <person name="Lv J."/>
            <person name="Li Y."/>
            <person name="Zhang Z."/>
            <person name="Liu B."/>
            <person name="Lu W."/>
            <person name="Hui Y."/>
            <person name="Liang J."/>
            <person name="Zhou Z."/>
            <person name="Hou R."/>
            <person name="Li X."/>
            <person name="Liu Y."/>
            <person name="Li H."/>
            <person name="Ning X."/>
            <person name="Lin Y."/>
            <person name="Zhao L."/>
            <person name="Xing Q."/>
            <person name="Dou J."/>
            <person name="Li Y."/>
            <person name="Mao J."/>
            <person name="Guo H."/>
            <person name="Dou H."/>
            <person name="Li T."/>
            <person name="Mu C."/>
            <person name="Jiang W."/>
            <person name="Fu Q."/>
            <person name="Fu X."/>
            <person name="Miao Y."/>
            <person name="Liu J."/>
            <person name="Yu Q."/>
            <person name="Li R."/>
            <person name="Liao H."/>
            <person name="Li X."/>
            <person name="Kong Y."/>
            <person name="Jiang Z."/>
            <person name="Chourrout D."/>
            <person name="Li R."/>
            <person name="Bao Z."/>
        </authorList>
    </citation>
    <scope>NUCLEOTIDE SEQUENCE [LARGE SCALE GENOMIC DNA]</scope>
    <source>
        <strain evidence="11 12">PY_sf001</strain>
    </source>
</reference>
<dbReference type="GO" id="GO:0089718">
    <property type="term" value="P:amino acid import across plasma membrane"/>
    <property type="evidence" value="ECO:0007669"/>
    <property type="project" value="TreeGrafter"/>
</dbReference>
<dbReference type="GO" id="GO:0005283">
    <property type="term" value="F:amino acid:sodium symporter activity"/>
    <property type="evidence" value="ECO:0007669"/>
    <property type="project" value="TreeGrafter"/>
</dbReference>
<dbReference type="GO" id="GO:0005886">
    <property type="term" value="C:plasma membrane"/>
    <property type="evidence" value="ECO:0007669"/>
    <property type="project" value="TreeGrafter"/>
</dbReference>
<feature type="binding site" evidence="8">
    <location>
        <position position="116"/>
    </location>
    <ligand>
        <name>Na(+)</name>
        <dbReference type="ChEBI" id="CHEBI:29101"/>
        <label>1</label>
    </ligand>
</feature>
<comment type="caution">
    <text evidence="11">The sequence shown here is derived from an EMBL/GenBank/DDBJ whole genome shotgun (WGS) entry which is preliminary data.</text>
</comment>
<feature type="transmembrane region" description="Helical" evidence="10">
    <location>
        <begin position="522"/>
        <end position="544"/>
    </location>
</feature>
<dbReference type="PANTHER" id="PTHR11616:SF321">
    <property type="entry name" value="SODIUM-DEPENDENT NUTRIENT AMINO ACID TRANSPORTER 1-RELATED"/>
    <property type="match status" value="1"/>
</dbReference>
<evidence type="ECO:0000313" key="11">
    <source>
        <dbReference type="EMBL" id="OWF35816.1"/>
    </source>
</evidence>
<feature type="transmembrane region" description="Helical" evidence="10">
    <location>
        <begin position="110"/>
        <end position="129"/>
    </location>
</feature>
<keyword evidence="5 10" id="KW-1133">Transmembrane helix</keyword>
<accession>A0A210PHB8</accession>